<feature type="transmembrane region" description="Helical" evidence="3">
    <location>
        <begin position="112"/>
        <end position="133"/>
    </location>
</feature>
<proteinExistence type="predicted"/>
<dbReference type="CDD" id="cd01949">
    <property type="entry name" value="GGDEF"/>
    <property type="match status" value="1"/>
</dbReference>
<dbReference type="EMBL" id="JAESVD010000002">
    <property type="protein sequence ID" value="MBL4912460.1"/>
    <property type="molecule type" value="Genomic_DNA"/>
</dbReference>
<dbReference type="SMART" id="SM00267">
    <property type="entry name" value="GGDEF"/>
    <property type="match status" value="1"/>
</dbReference>
<keyword evidence="3" id="KW-0812">Transmembrane</keyword>
<keyword evidence="3" id="KW-0472">Membrane</keyword>
<evidence type="ECO:0000313" key="5">
    <source>
        <dbReference type="EMBL" id="MBL4912460.1"/>
    </source>
</evidence>
<dbReference type="Pfam" id="PF00990">
    <property type="entry name" value="GGDEF"/>
    <property type="match status" value="1"/>
</dbReference>
<dbReference type="InterPro" id="IPR033444">
    <property type="entry name" value="MASE5"/>
</dbReference>
<dbReference type="InterPro" id="IPR029787">
    <property type="entry name" value="Nucleotide_cyclase"/>
</dbReference>
<keyword evidence="6" id="KW-1185">Reference proteome</keyword>
<dbReference type="EC" id="2.7.7.65" evidence="1"/>
<dbReference type="Pfam" id="PF17178">
    <property type="entry name" value="MASE5"/>
    <property type="match status" value="1"/>
</dbReference>
<accession>A0ABS1SVT3</accession>
<evidence type="ECO:0000256" key="2">
    <source>
        <dbReference type="ARBA" id="ARBA00034247"/>
    </source>
</evidence>
<organism evidence="5 6">
    <name type="scientific">Shewanella schlegeliana</name>
    <dbReference type="NCBI Taxonomy" id="190308"/>
    <lineage>
        <taxon>Bacteria</taxon>
        <taxon>Pseudomonadati</taxon>
        <taxon>Pseudomonadota</taxon>
        <taxon>Gammaproteobacteria</taxon>
        <taxon>Alteromonadales</taxon>
        <taxon>Shewanellaceae</taxon>
        <taxon>Shewanella</taxon>
    </lineage>
</organism>
<feature type="transmembrane region" description="Helical" evidence="3">
    <location>
        <begin position="62"/>
        <end position="81"/>
    </location>
</feature>
<evidence type="ECO:0000259" key="4">
    <source>
        <dbReference type="PROSITE" id="PS50887"/>
    </source>
</evidence>
<dbReference type="SUPFAM" id="SSF55073">
    <property type="entry name" value="Nucleotide cyclase"/>
    <property type="match status" value="1"/>
</dbReference>
<feature type="transmembrane region" description="Helical" evidence="3">
    <location>
        <begin position="138"/>
        <end position="155"/>
    </location>
</feature>
<feature type="transmembrane region" description="Helical" evidence="3">
    <location>
        <begin position="25"/>
        <end position="47"/>
    </location>
</feature>
<keyword evidence="3" id="KW-1133">Transmembrane helix</keyword>
<dbReference type="Gene3D" id="3.30.70.270">
    <property type="match status" value="1"/>
</dbReference>
<evidence type="ECO:0000313" key="6">
    <source>
        <dbReference type="Proteomes" id="UP000604898"/>
    </source>
</evidence>
<feature type="domain" description="GGDEF" evidence="4">
    <location>
        <begin position="238"/>
        <end position="373"/>
    </location>
</feature>
<feature type="transmembrane region" description="Helical" evidence="3">
    <location>
        <begin position="88"/>
        <end position="106"/>
    </location>
</feature>
<comment type="caution">
    <text evidence="5">The sequence shown here is derived from an EMBL/GenBank/DDBJ whole genome shotgun (WGS) entry which is preliminary data.</text>
</comment>
<dbReference type="Proteomes" id="UP000604898">
    <property type="component" value="Unassembled WGS sequence"/>
</dbReference>
<evidence type="ECO:0000256" key="3">
    <source>
        <dbReference type="SAM" id="Phobius"/>
    </source>
</evidence>
<dbReference type="PANTHER" id="PTHR45138">
    <property type="entry name" value="REGULATORY COMPONENTS OF SENSORY TRANSDUCTION SYSTEM"/>
    <property type="match status" value="1"/>
</dbReference>
<feature type="transmembrane region" description="Helical" evidence="3">
    <location>
        <begin position="167"/>
        <end position="188"/>
    </location>
</feature>
<dbReference type="InterPro" id="IPR043128">
    <property type="entry name" value="Rev_trsase/Diguanyl_cyclase"/>
</dbReference>
<gene>
    <name evidence="5" type="ORF">JMA39_04815</name>
</gene>
<dbReference type="PANTHER" id="PTHR45138:SF9">
    <property type="entry name" value="DIGUANYLATE CYCLASE DGCM-RELATED"/>
    <property type="match status" value="1"/>
</dbReference>
<reference evidence="5 6" key="1">
    <citation type="submission" date="2021-01" db="EMBL/GenBank/DDBJ databases">
        <title>Genome sequence of Shewanella schlegeliana JCM 11561.</title>
        <authorList>
            <person name="Zhang H."/>
            <person name="Li C."/>
        </authorList>
    </citation>
    <scope>NUCLEOTIDE SEQUENCE [LARGE SCALE GENOMIC DNA]</scope>
    <source>
        <strain evidence="5 6">JCM 11561</strain>
    </source>
</reference>
<dbReference type="PROSITE" id="PS50887">
    <property type="entry name" value="GGDEF"/>
    <property type="match status" value="1"/>
</dbReference>
<comment type="catalytic activity">
    <reaction evidence="2">
        <text>2 GTP = 3',3'-c-di-GMP + 2 diphosphate</text>
        <dbReference type="Rhea" id="RHEA:24898"/>
        <dbReference type="ChEBI" id="CHEBI:33019"/>
        <dbReference type="ChEBI" id="CHEBI:37565"/>
        <dbReference type="ChEBI" id="CHEBI:58805"/>
        <dbReference type="EC" id="2.7.7.65"/>
    </reaction>
</comment>
<protein>
    <recommendedName>
        <fullName evidence="1">diguanylate cyclase</fullName>
        <ecNumber evidence="1">2.7.7.65</ecNumber>
    </recommendedName>
</protein>
<dbReference type="NCBIfam" id="TIGR00254">
    <property type="entry name" value="GGDEF"/>
    <property type="match status" value="1"/>
</dbReference>
<sequence length="381" mass="42954">MEQDLKSHQYQAQLKSETFIIIKRGLVWATYVSSVLLLVVMLNAYYFDREYFETELLWLKQFPLALTLVSGIVVIKLFGLYRVGRRQAYLYLGLLLVSWCYLLMGLDSLSGIAMQGIESLADVLVLVFALALFPNRNLMLIGILPFLTFGSIYHFNQYSETPIYPITKFLCFLGIVWSGQKIISGWFFKAVTRSIEKKKLLQQFKRLALIDGLTNISNRRHFDDVLIQEIKASLRTLQPLSIIMVDVDFFKPLNDRLGHQVGDTYLKKVAGVLNSALERPRDLVARYGGEEFVIALPDTDLSGAIQVAEKIKRAIAAAELAHPSSGVSDFITVSQGIAQWHEEMEPVQLLEVADSLLYQAKSAGRDRYCAQTLSAVNKAAV</sequence>
<dbReference type="InterPro" id="IPR000160">
    <property type="entry name" value="GGDEF_dom"/>
</dbReference>
<name>A0ABS1SVT3_9GAMM</name>
<dbReference type="InterPro" id="IPR050469">
    <property type="entry name" value="Diguanylate_Cyclase"/>
</dbReference>
<evidence type="ECO:0000256" key="1">
    <source>
        <dbReference type="ARBA" id="ARBA00012528"/>
    </source>
</evidence>
<dbReference type="RefSeq" id="WP_202720684.1">
    <property type="nucleotide sequence ID" value="NZ_JAESVD010000002.1"/>
</dbReference>